<organism evidence="2 3">
    <name type="scientific">Plakobranchus ocellatus</name>
    <dbReference type="NCBI Taxonomy" id="259542"/>
    <lineage>
        <taxon>Eukaryota</taxon>
        <taxon>Metazoa</taxon>
        <taxon>Spiralia</taxon>
        <taxon>Lophotrochozoa</taxon>
        <taxon>Mollusca</taxon>
        <taxon>Gastropoda</taxon>
        <taxon>Heterobranchia</taxon>
        <taxon>Euthyneura</taxon>
        <taxon>Panpulmonata</taxon>
        <taxon>Sacoglossa</taxon>
        <taxon>Placobranchoidea</taxon>
        <taxon>Plakobranchidae</taxon>
        <taxon>Plakobranchus</taxon>
    </lineage>
</organism>
<accession>A0AAV4A833</accession>
<protein>
    <submittedName>
        <fullName evidence="2">Uncharacterized protein</fullName>
    </submittedName>
</protein>
<keyword evidence="3" id="KW-1185">Reference proteome</keyword>
<comment type="caution">
    <text evidence="2">The sequence shown here is derived from an EMBL/GenBank/DDBJ whole genome shotgun (WGS) entry which is preliminary data.</text>
</comment>
<evidence type="ECO:0000256" key="1">
    <source>
        <dbReference type="SAM" id="Phobius"/>
    </source>
</evidence>
<keyword evidence="1" id="KW-1133">Transmembrane helix</keyword>
<proteinExistence type="predicted"/>
<name>A0AAV4A833_9GAST</name>
<dbReference type="Proteomes" id="UP000735302">
    <property type="component" value="Unassembled WGS sequence"/>
</dbReference>
<dbReference type="AlphaFoldDB" id="A0AAV4A833"/>
<dbReference type="EMBL" id="BLXT01003865">
    <property type="protein sequence ID" value="GFO07376.1"/>
    <property type="molecule type" value="Genomic_DNA"/>
</dbReference>
<keyword evidence="1" id="KW-0472">Membrane</keyword>
<keyword evidence="1" id="KW-0812">Transmembrane</keyword>
<sequence>MFLELSGLFQGNNSRSRDRDCDQQVQDPSSLVARDVVDSEDVYYIVELEKTLEKRLRCPSLDISLTDCRLEECVQGAIMYNTGTSFGHFGNRSCVLPALATVLVGGSQVSVPVCSCFRVLTALAALDIWRLHLSISGEATCSFHLRALEKEATDPRNGPFEVEANNTRLTVETRFQKLYEEVSTNCSEEAATEPYVQVCFYTAREISHTQAKPAVCFDASPQARFLRKNAGKRTGGVSFLMLTQVFVAFFAWFSCLVL</sequence>
<evidence type="ECO:0000313" key="3">
    <source>
        <dbReference type="Proteomes" id="UP000735302"/>
    </source>
</evidence>
<feature type="transmembrane region" description="Helical" evidence="1">
    <location>
        <begin position="234"/>
        <end position="253"/>
    </location>
</feature>
<gene>
    <name evidence="2" type="ORF">PoB_003388100</name>
</gene>
<evidence type="ECO:0000313" key="2">
    <source>
        <dbReference type="EMBL" id="GFO07376.1"/>
    </source>
</evidence>
<reference evidence="2 3" key="1">
    <citation type="journal article" date="2021" name="Elife">
        <title>Chloroplast acquisition without the gene transfer in kleptoplastic sea slugs, Plakobranchus ocellatus.</title>
        <authorList>
            <person name="Maeda T."/>
            <person name="Takahashi S."/>
            <person name="Yoshida T."/>
            <person name="Shimamura S."/>
            <person name="Takaki Y."/>
            <person name="Nagai Y."/>
            <person name="Toyoda A."/>
            <person name="Suzuki Y."/>
            <person name="Arimoto A."/>
            <person name="Ishii H."/>
            <person name="Satoh N."/>
            <person name="Nishiyama T."/>
            <person name="Hasebe M."/>
            <person name="Maruyama T."/>
            <person name="Minagawa J."/>
            <person name="Obokata J."/>
            <person name="Shigenobu S."/>
        </authorList>
    </citation>
    <scope>NUCLEOTIDE SEQUENCE [LARGE SCALE GENOMIC DNA]</scope>
</reference>